<evidence type="ECO:0000256" key="1">
    <source>
        <dbReference type="SAM" id="MobiDB-lite"/>
    </source>
</evidence>
<dbReference type="AlphaFoldDB" id="A0A7J6X7Y0"/>
<reference evidence="2 3" key="1">
    <citation type="submission" date="2020-06" db="EMBL/GenBank/DDBJ databases">
        <title>Transcriptomic and genomic resources for Thalictrum thalictroides and T. hernandezii: Facilitating candidate gene discovery in an emerging model plant lineage.</title>
        <authorList>
            <person name="Arias T."/>
            <person name="Riano-Pachon D.M."/>
            <person name="Di Stilio V.S."/>
        </authorList>
    </citation>
    <scope>NUCLEOTIDE SEQUENCE [LARGE SCALE GENOMIC DNA]</scope>
    <source>
        <strain evidence="3">cv. WT478/WT964</strain>
        <tissue evidence="2">Leaves</tissue>
    </source>
</reference>
<name>A0A7J6X7Y0_THATH</name>
<feature type="region of interest" description="Disordered" evidence="1">
    <location>
        <begin position="95"/>
        <end position="116"/>
    </location>
</feature>
<keyword evidence="3" id="KW-1185">Reference proteome</keyword>
<dbReference type="EMBL" id="JABWDY010003980">
    <property type="protein sequence ID" value="KAF5205493.1"/>
    <property type="molecule type" value="Genomic_DNA"/>
</dbReference>
<comment type="caution">
    <text evidence="2">The sequence shown here is derived from an EMBL/GenBank/DDBJ whole genome shotgun (WGS) entry which is preliminary data.</text>
</comment>
<evidence type="ECO:0000313" key="2">
    <source>
        <dbReference type="EMBL" id="KAF5205493.1"/>
    </source>
</evidence>
<accession>A0A7J6X7Y0</accession>
<dbReference type="Proteomes" id="UP000554482">
    <property type="component" value="Unassembled WGS sequence"/>
</dbReference>
<organism evidence="2 3">
    <name type="scientific">Thalictrum thalictroides</name>
    <name type="common">Rue-anemone</name>
    <name type="synonym">Anemone thalictroides</name>
    <dbReference type="NCBI Taxonomy" id="46969"/>
    <lineage>
        <taxon>Eukaryota</taxon>
        <taxon>Viridiplantae</taxon>
        <taxon>Streptophyta</taxon>
        <taxon>Embryophyta</taxon>
        <taxon>Tracheophyta</taxon>
        <taxon>Spermatophyta</taxon>
        <taxon>Magnoliopsida</taxon>
        <taxon>Ranunculales</taxon>
        <taxon>Ranunculaceae</taxon>
        <taxon>Thalictroideae</taxon>
        <taxon>Thalictrum</taxon>
    </lineage>
</organism>
<gene>
    <name evidence="2" type="ORF">FRX31_004921</name>
</gene>
<proteinExistence type="predicted"/>
<protein>
    <submittedName>
        <fullName evidence="2">Uncharacterized protein</fullName>
    </submittedName>
</protein>
<sequence length="116" mass="12588">MTKEVEIERSNISEKGLQLVVRHTTTKDMEKDVGIKAKAAMAIITSNKFGCLEAAEHEDDLVVDEEEKEVEKYVVGIKAKDANALPSDLVMTNTSSCSLASSNDSEESALEVLDGN</sequence>
<evidence type="ECO:0000313" key="3">
    <source>
        <dbReference type="Proteomes" id="UP000554482"/>
    </source>
</evidence>